<protein>
    <submittedName>
        <fullName evidence="2">Uncharacterized protein</fullName>
    </submittedName>
</protein>
<dbReference type="Proteomes" id="UP000076154">
    <property type="component" value="Unassembled WGS sequence"/>
</dbReference>
<accession>A0A369JW68</accession>
<keyword evidence="3" id="KW-1185">Reference proteome</keyword>
<feature type="compositionally biased region" description="Low complexity" evidence="1">
    <location>
        <begin position="245"/>
        <end position="258"/>
    </location>
</feature>
<proteinExistence type="predicted"/>
<organism evidence="2 3">
    <name type="scientific">Hypsizygus marmoreus</name>
    <name type="common">White beech mushroom</name>
    <name type="synonym">Agaricus marmoreus</name>
    <dbReference type="NCBI Taxonomy" id="39966"/>
    <lineage>
        <taxon>Eukaryota</taxon>
        <taxon>Fungi</taxon>
        <taxon>Dikarya</taxon>
        <taxon>Basidiomycota</taxon>
        <taxon>Agaricomycotina</taxon>
        <taxon>Agaricomycetes</taxon>
        <taxon>Agaricomycetidae</taxon>
        <taxon>Agaricales</taxon>
        <taxon>Tricholomatineae</taxon>
        <taxon>Lyophyllaceae</taxon>
        <taxon>Hypsizygus</taxon>
    </lineage>
</organism>
<dbReference type="EMBL" id="LUEZ02000048">
    <property type="protein sequence ID" value="RDB22936.1"/>
    <property type="molecule type" value="Genomic_DNA"/>
</dbReference>
<evidence type="ECO:0000313" key="2">
    <source>
        <dbReference type="EMBL" id="RDB22936.1"/>
    </source>
</evidence>
<evidence type="ECO:0000256" key="1">
    <source>
        <dbReference type="SAM" id="MobiDB-lite"/>
    </source>
</evidence>
<dbReference type="AlphaFoldDB" id="A0A369JW68"/>
<gene>
    <name evidence="2" type="ORF">Hypma_009880</name>
</gene>
<evidence type="ECO:0000313" key="3">
    <source>
        <dbReference type="Proteomes" id="UP000076154"/>
    </source>
</evidence>
<sequence>MGDNMFLCSRWKGWNVELDGFGYKKRLQNSVILRHRRHRIPLPTCFASQRLRIRISRSYMDAGLRSLNALSASADAPLSISTAMQCLRVAATTNFRSPIPRCSSALPSPVSNRISPRLSATSHTQFAPWHQRGAGAAAGGASRGPSIYDPMPVPLGSATPFPLSYIADWRPPLLDLAAIFVIPFFHASTRTPPPRRRWTLPLSINITIVASSQAFLPTASYSSCRQPTTWMSGDLSATPMPTPYLASSQAQQQQLPPATDHSSRIP</sequence>
<feature type="region of interest" description="Disordered" evidence="1">
    <location>
        <begin position="241"/>
        <end position="266"/>
    </location>
</feature>
<name>A0A369JW68_HYPMA</name>
<comment type="caution">
    <text evidence="2">The sequence shown here is derived from an EMBL/GenBank/DDBJ whole genome shotgun (WGS) entry which is preliminary data.</text>
</comment>
<dbReference type="InParanoid" id="A0A369JW68"/>
<reference evidence="2" key="1">
    <citation type="submission" date="2018-04" db="EMBL/GenBank/DDBJ databases">
        <title>Whole genome sequencing of Hypsizygus marmoreus.</title>
        <authorList>
            <person name="Choi I.-G."/>
            <person name="Min B."/>
            <person name="Kim J.-G."/>
            <person name="Kim S."/>
            <person name="Oh Y.-L."/>
            <person name="Kong W.-S."/>
            <person name="Park H."/>
            <person name="Jeong J."/>
            <person name="Song E.-S."/>
        </authorList>
    </citation>
    <scope>NUCLEOTIDE SEQUENCE [LARGE SCALE GENOMIC DNA]</scope>
    <source>
        <strain evidence="2">51987-8</strain>
    </source>
</reference>